<feature type="transmembrane region" description="Helical" evidence="6">
    <location>
        <begin position="161"/>
        <end position="181"/>
    </location>
</feature>
<evidence type="ECO:0000313" key="8">
    <source>
        <dbReference type="EMBL" id="GLK15488.1"/>
    </source>
</evidence>
<dbReference type="Proteomes" id="UP001143474">
    <property type="component" value="Unassembled WGS sequence"/>
</dbReference>
<evidence type="ECO:0000256" key="1">
    <source>
        <dbReference type="ARBA" id="ARBA00004651"/>
    </source>
</evidence>
<dbReference type="InterPro" id="IPR036259">
    <property type="entry name" value="MFS_trans_sf"/>
</dbReference>
<feature type="transmembrane region" description="Helical" evidence="6">
    <location>
        <begin position="12"/>
        <end position="33"/>
    </location>
</feature>
<feature type="transmembrane region" description="Helical" evidence="6">
    <location>
        <begin position="131"/>
        <end position="155"/>
    </location>
</feature>
<dbReference type="EMBL" id="BSEV01000056">
    <property type="protein sequence ID" value="GLK15488.1"/>
    <property type="molecule type" value="Genomic_DNA"/>
</dbReference>
<dbReference type="GO" id="GO:0022857">
    <property type="term" value="F:transmembrane transporter activity"/>
    <property type="evidence" value="ECO:0007669"/>
    <property type="project" value="InterPro"/>
</dbReference>
<keyword evidence="4 6" id="KW-1133">Transmembrane helix</keyword>
<organism evidence="8 9">
    <name type="scientific">Streptosporangium carneum</name>
    <dbReference type="NCBI Taxonomy" id="47481"/>
    <lineage>
        <taxon>Bacteria</taxon>
        <taxon>Bacillati</taxon>
        <taxon>Actinomycetota</taxon>
        <taxon>Actinomycetes</taxon>
        <taxon>Streptosporangiales</taxon>
        <taxon>Streptosporangiaceae</taxon>
        <taxon>Streptosporangium</taxon>
    </lineage>
</organism>
<dbReference type="RefSeq" id="WP_271223694.1">
    <property type="nucleotide sequence ID" value="NZ_BAAAVD010000023.1"/>
</dbReference>
<dbReference type="Pfam" id="PF07690">
    <property type="entry name" value="MFS_1"/>
    <property type="match status" value="2"/>
</dbReference>
<feature type="transmembrane region" description="Helical" evidence="6">
    <location>
        <begin position="225"/>
        <end position="241"/>
    </location>
</feature>
<keyword evidence="3 6" id="KW-0812">Transmembrane</keyword>
<protein>
    <submittedName>
        <fullName evidence="8">MFS transporter</fullName>
    </submittedName>
</protein>
<gene>
    <name evidence="8" type="ORF">GCM10017600_89010</name>
</gene>
<reference evidence="8" key="2">
    <citation type="submission" date="2023-01" db="EMBL/GenBank/DDBJ databases">
        <authorList>
            <person name="Sun Q."/>
            <person name="Evtushenko L."/>
        </authorList>
    </citation>
    <scope>NUCLEOTIDE SEQUENCE</scope>
    <source>
        <strain evidence="8">VKM Ac-2007</strain>
    </source>
</reference>
<dbReference type="InterPro" id="IPR011701">
    <property type="entry name" value="MFS"/>
</dbReference>
<evidence type="ECO:0000313" key="9">
    <source>
        <dbReference type="Proteomes" id="UP001143474"/>
    </source>
</evidence>
<dbReference type="GO" id="GO:0005886">
    <property type="term" value="C:plasma membrane"/>
    <property type="evidence" value="ECO:0007669"/>
    <property type="project" value="UniProtKB-SubCell"/>
</dbReference>
<dbReference type="AlphaFoldDB" id="A0A9W6ID32"/>
<feature type="transmembrane region" description="Helical" evidence="6">
    <location>
        <begin position="331"/>
        <end position="351"/>
    </location>
</feature>
<dbReference type="InterPro" id="IPR020846">
    <property type="entry name" value="MFS_dom"/>
</dbReference>
<reference evidence="8" key="1">
    <citation type="journal article" date="2014" name="Int. J. Syst. Evol. Microbiol.">
        <title>Complete genome sequence of Corynebacterium casei LMG S-19264T (=DSM 44701T), isolated from a smear-ripened cheese.</title>
        <authorList>
            <consortium name="US DOE Joint Genome Institute (JGI-PGF)"/>
            <person name="Walter F."/>
            <person name="Albersmeier A."/>
            <person name="Kalinowski J."/>
            <person name="Ruckert C."/>
        </authorList>
    </citation>
    <scope>NUCLEOTIDE SEQUENCE</scope>
    <source>
        <strain evidence="8">VKM Ac-2007</strain>
    </source>
</reference>
<keyword evidence="9" id="KW-1185">Reference proteome</keyword>
<feature type="transmembrane region" description="Helical" evidence="6">
    <location>
        <begin position="45"/>
        <end position="66"/>
    </location>
</feature>
<evidence type="ECO:0000256" key="6">
    <source>
        <dbReference type="SAM" id="Phobius"/>
    </source>
</evidence>
<feature type="transmembrane region" description="Helical" evidence="6">
    <location>
        <begin position="98"/>
        <end position="119"/>
    </location>
</feature>
<feature type="transmembrane region" description="Helical" evidence="6">
    <location>
        <begin position="193"/>
        <end position="213"/>
    </location>
</feature>
<feature type="transmembrane region" description="Helical" evidence="6">
    <location>
        <begin position="357"/>
        <end position="379"/>
    </location>
</feature>
<name>A0A9W6ID32_9ACTN</name>
<evidence type="ECO:0000256" key="5">
    <source>
        <dbReference type="ARBA" id="ARBA00023136"/>
    </source>
</evidence>
<dbReference type="SUPFAM" id="SSF103473">
    <property type="entry name" value="MFS general substrate transporter"/>
    <property type="match status" value="1"/>
</dbReference>
<keyword evidence="5 6" id="KW-0472">Membrane</keyword>
<dbReference type="PANTHER" id="PTHR42718">
    <property type="entry name" value="MAJOR FACILITATOR SUPERFAMILY MULTIDRUG TRANSPORTER MFSC"/>
    <property type="match status" value="1"/>
</dbReference>
<sequence>MSRSAFGIIGAPVMFLGLLQFLEIMISPALPLIQQELAASPGQLAWLFTGGLISSAVSTPIVGRLADLYNKRTVLLCLMGVTAAGTLISSLAPNVLVLIIGLTVQGVWLGMLPLTVGLFRDTLPPERIATGNGVVIGIAALASALGLVLAGPLISLLGFRWMFLMTLIGTAGAAIWAWFAVPSTARAAGSRIDWAGALLLGGGLTLLMLGLTVSSSSGWNAPETLALLGSSVLVLAVWLIVERRVKDPLVDLRLLAGRSASGATAIGFVLGFASFGLVVALPLMLTVPAETGYGMGATITQIGLYLFPLGVAGTLVAPLVGPLTRLLGRRATLVLGNALISGGTAMLAFLHTSPWQIVAGLTVVGLGGTIALTAALNVVAADMPAERAAGVSGVVFIAKSVGGSFGAQIGGMLLAAGTVGGLPSEQSFVNTYLFSAAIGLLAIAAALTIRTESPTPVPATT</sequence>
<dbReference type="Gene3D" id="1.20.1250.20">
    <property type="entry name" value="MFS general substrate transporter like domains"/>
    <property type="match status" value="2"/>
</dbReference>
<comment type="caution">
    <text evidence="8">The sequence shown here is derived from an EMBL/GenBank/DDBJ whole genome shotgun (WGS) entry which is preliminary data.</text>
</comment>
<dbReference type="PROSITE" id="PS50850">
    <property type="entry name" value="MFS"/>
    <property type="match status" value="1"/>
</dbReference>
<feature type="transmembrane region" description="Helical" evidence="6">
    <location>
        <begin position="262"/>
        <end position="285"/>
    </location>
</feature>
<dbReference type="PANTHER" id="PTHR42718:SF9">
    <property type="entry name" value="MAJOR FACILITATOR SUPERFAMILY MULTIDRUG TRANSPORTER MFSC"/>
    <property type="match status" value="1"/>
</dbReference>
<accession>A0A9W6ID32</accession>
<evidence type="ECO:0000256" key="3">
    <source>
        <dbReference type="ARBA" id="ARBA00022692"/>
    </source>
</evidence>
<evidence type="ECO:0000259" key="7">
    <source>
        <dbReference type="PROSITE" id="PS50850"/>
    </source>
</evidence>
<proteinExistence type="predicted"/>
<keyword evidence="2" id="KW-0813">Transport</keyword>
<feature type="transmembrane region" description="Helical" evidence="6">
    <location>
        <begin position="391"/>
        <end position="416"/>
    </location>
</feature>
<feature type="transmembrane region" description="Helical" evidence="6">
    <location>
        <begin position="305"/>
        <end position="324"/>
    </location>
</feature>
<evidence type="ECO:0000256" key="2">
    <source>
        <dbReference type="ARBA" id="ARBA00022448"/>
    </source>
</evidence>
<comment type="subcellular location">
    <subcellularLocation>
        <location evidence="1">Cell membrane</location>
        <topology evidence="1">Multi-pass membrane protein</topology>
    </subcellularLocation>
</comment>
<feature type="transmembrane region" description="Helical" evidence="6">
    <location>
        <begin position="428"/>
        <end position="449"/>
    </location>
</feature>
<evidence type="ECO:0000256" key="4">
    <source>
        <dbReference type="ARBA" id="ARBA00022989"/>
    </source>
</evidence>
<feature type="domain" description="Major facilitator superfamily (MFS) profile" evidence="7">
    <location>
        <begin position="1"/>
        <end position="454"/>
    </location>
</feature>
<feature type="transmembrane region" description="Helical" evidence="6">
    <location>
        <begin position="73"/>
        <end position="92"/>
    </location>
</feature>